<dbReference type="EMBL" id="ACGU01000070">
    <property type="protein sequence ID" value="EEJ71589.1"/>
    <property type="molecule type" value="Genomic_DNA"/>
</dbReference>
<dbReference type="RefSeq" id="WP_007126104.1">
    <property type="nucleotide sequence ID" value="NZ_AZFO01000006.1"/>
</dbReference>
<name>C2EPL3_9LACO</name>
<dbReference type="AlphaFoldDB" id="C2EPL3"/>
<reference evidence="1 2" key="1">
    <citation type="submission" date="2009-01" db="EMBL/GenBank/DDBJ databases">
        <authorList>
            <person name="Qin X."/>
            <person name="Bachman B."/>
            <person name="Battles P."/>
            <person name="Bell A."/>
            <person name="Bess C."/>
            <person name="Bickham C."/>
            <person name="Chaboub L."/>
            <person name="Chen D."/>
            <person name="Coyle M."/>
            <person name="Deiros D.R."/>
            <person name="Dinh H."/>
            <person name="Forbes L."/>
            <person name="Fowler G."/>
            <person name="Francisco L."/>
            <person name="Fu Q."/>
            <person name="Gubbala S."/>
            <person name="Hale W."/>
            <person name="Han Y."/>
            <person name="Hemphill L."/>
            <person name="Highlander S.K."/>
            <person name="Hirani K."/>
            <person name="Hogues M."/>
            <person name="Jackson L."/>
            <person name="Jakkamsetti A."/>
            <person name="Javaid M."/>
            <person name="Jiang H."/>
            <person name="Korchina V."/>
            <person name="Kovar C."/>
            <person name="Lara F."/>
            <person name="Lee S."/>
            <person name="Mata R."/>
            <person name="Mathew T."/>
            <person name="Moen C."/>
            <person name="Morales K."/>
            <person name="Munidasa M."/>
            <person name="Nazareth L."/>
            <person name="Ngo R."/>
            <person name="Nguyen L."/>
            <person name="Okwuonu G."/>
            <person name="Ongeri F."/>
            <person name="Patil S."/>
            <person name="Petrosino J."/>
            <person name="Pham C."/>
            <person name="Pham P."/>
            <person name="Pu L.-L."/>
            <person name="Puazo M."/>
            <person name="Raj R."/>
            <person name="Reid J."/>
            <person name="Rouhana J."/>
            <person name="Saada N."/>
            <person name="Shang Y."/>
            <person name="Simmons D."/>
            <person name="Thornton R."/>
            <person name="Warren J."/>
            <person name="Weissenberger G."/>
            <person name="Zhang J."/>
            <person name="Zhang L."/>
            <person name="Zhou C."/>
            <person name="Zhu D."/>
            <person name="Muzny D."/>
            <person name="Worley K."/>
            <person name="Gibbs R."/>
        </authorList>
    </citation>
    <scope>NUCLEOTIDE SEQUENCE [LARGE SCALE GENOMIC DNA]</scope>
    <source>
        <strain evidence="1 2">DSM 16047</strain>
    </source>
</reference>
<evidence type="ECO:0008006" key="3">
    <source>
        <dbReference type="Google" id="ProtNLM"/>
    </source>
</evidence>
<protein>
    <recommendedName>
        <fullName evidence="3">Glycosyltransferase, group 1 family protein</fullName>
    </recommendedName>
</protein>
<accession>C2EPL3</accession>
<evidence type="ECO:0000313" key="1">
    <source>
        <dbReference type="EMBL" id="EEJ71589.1"/>
    </source>
</evidence>
<dbReference type="HOGENOM" id="CLU_041132_3_1_9"/>
<keyword evidence="2" id="KW-1185">Reference proteome</keyword>
<comment type="caution">
    <text evidence="1">The sequence shown here is derived from an EMBL/GenBank/DDBJ whole genome shotgun (WGS) entry which is preliminary data.</text>
</comment>
<evidence type="ECO:0000313" key="2">
    <source>
        <dbReference type="Proteomes" id="UP000005583"/>
    </source>
</evidence>
<dbReference type="eggNOG" id="COG0438">
    <property type="taxonomic scope" value="Bacteria"/>
</dbReference>
<dbReference type="CAZy" id="GT4">
    <property type="family name" value="Glycosyltransferase Family 4"/>
</dbReference>
<dbReference type="STRING" id="525365.HMPREF0548_1609"/>
<dbReference type="Proteomes" id="UP000005583">
    <property type="component" value="Unassembled WGS sequence"/>
</dbReference>
<proteinExistence type="predicted"/>
<organism evidence="1 2">
    <name type="scientific">Lactobacillus ultunensis DSM 16047</name>
    <dbReference type="NCBI Taxonomy" id="525365"/>
    <lineage>
        <taxon>Bacteria</taxon>
        <taxon>Bacillati</taxon>
        <taxon>Bacillota</taxon>
        <taxon>Bacilli</taxon>
        <taxon>Lactobacillales</taxon>
        <taxon>Lactobacillaceae</taxon>
        <taxon>Lactobacillus</taxon>
    </lineage>
</organism>
<dbReference type="SUPFAM" id="SSF53756">
    <property type="entry name" value="UDP-Glycosyltransferase/glycogen phosphorylase"/>
    <property type="match status" value="1"/>
</dbReference>
<gene>
    <name evidence="1" type="ORF">HMPREF0548_1609</name>
</gene>
<dbReference type="OrthoDB" id="2052976at2"/>
<dbReference type="Gene3D" id="3.40.50.2000">
    <property type="entry name" value="Glycogen Phosphorylase B"/>
    <property type="match status" value="2"/>
</dbReference>
<sequence>MESILYLMKLDWYWIKQRPQFIAEGLSKYYDVNVIYKYSFKRSKLQHNKTTSNVKLHPLVTIPNKLNKYFLFKKISDFIFTQKIKSLIKRKKPKAIYFTTPLSIDFLPKDYNGKIIYDCMDDNLNLDNDPTIKELENDLIKKADDVLVTSVNLQNILIKRYGYEIRKKLHLVRNGFSGKILKVPFKIYSDKKIELAYIGSVARWFDFDLLKKSLKRFPNLEYTIIGPVDDDIKILDPRIHFLGTVEHERLYENIKNARALIMPFKLNKIIESVDPVKLYEYINFNKDIITIKYPEVERFNNFVYFYKDEEEFFTQIRRIVNTKSLKFSQTERRNFLLQNNWDKRAEQIYQIIEGKYI</sequence>